<organism evidence="1 2">
    <name type="scientific">Fusobacterium canifelinum</name>
    <dbReference type="NCBI Taxonomy" id="285729"/>
    <lineage>
        <taxon>Bacteria</taxon>
        <taxon>Fusobacteriati</taxon>
        <taxon>Fusobacteriota</taxon>
        <taxon>Fusobacteriia</taxon>
        <taxon>Fusobacteriales</taxon>
        <taxon>Fusobacteriaceae</taxon>
        <taxon>Fusobacterium</taxon>
    </lineage>
</organism>
<dbReference type="Proteomes" id="UP000595577">
    <property type="component" value="Chromosome"/>
</dbReference>
<protein>
    <recommendedName>
        <fullName evidence="3">MarR family transcriptional regulator</fullName>
    </recommendedName>
</protein>
<gene>
    <name evidence="1" type="ORF">I6H56_05350</name>
</gene>
<sequence>MNERLTNIDIQKIFECSKPTALKIMKRILKEKNLTKGKITKSDVKKRFYINI</sequence>
<dbReference type="RefSeq" id="WP_198481267.1">
    <property type="nucleotide sequence ID" value="NZ_CP066022.1"/>
</dbReference>
<reference evidence="1 2" key="1">
    <citation type="submission" date="2020-12" db="EMBL/GenBank/DDBJ databases">
        <title>FDA dAtabase for Regulatory Grade micrObial Sequences (FDA-ARGOS): Supporting development and validation of Infectious Disease Dx tests.</title>
        <authorList>
            <person name="Sproer C."/>
            <person name="Gronow S."/>
            <person name="Severitt S."/>
            <person name="Schroder I."/>
            <person name="Tallon L."/>
            <person name="Sadzewicz L."/>
            <person name="Zhao X."/>
            <person name="Boylan J."/>
            <person name="Ott S."/>
            <person name="Bowen H."/>
            <person name="Vavikolanu K."/>
            <person name="Mehta A."/>
            <person name="Aluvathingal J."/>
            <person name="Nadendla S."/>
            <person name="Lowell S."/>
            <person name="Myers T."/>
            <person name="Yan Y."/>
            <person name="Sichtig H."/>
        </authorList>
    </citation>
    <scope>NUCLEOTIDE SEQUENCE [LARGE SCALE GENOMIC DNA]</scope>
    <source>
        <strain evidence="1 2">FDAARGOS_999</strain>
    </source>
</reference>
<evidence type="ECO:0008006" key="3">
    <source>
        <dbReference type="Google" id="ProtNLM"/>
    </source>
</evidence>
<proteinExistence type="predicted"/>
<name>A0A7T4FQM5_9FUSO</name>
<dbReference type="EMBL" id="CP066022">
    <property type="protein sequence ID" value="QQB74880.1"/>
    <property type="molecule type" value="Genomic_DNA"/>
</dbReference>
<evidence type="ECO:0000313" key="2">
    <source>
        <dbReference type="Proteomes" id="UP000595577"/>
    </source>
</evidence>
<accession>A0A7T4FQM5</accession>
<evidence type="ECO:0000313" key="1">
    <source>
        <dbReference type="EMBL" id="QQB74880.1"/>
    </source>
</evidence>
<dbReference type="AlphaFoldDB" id="A0A7T4FQM5"/>